<dbReference type="InterPro" id="IPR050352">
    <property type="entry name" value="ABCG_transporters"/>
</dbReference>
<organism evidence="9">
    <name type="scientific">marine metagenome</name>
    <dbReference type="NCBI Taxonomy" id="408172"/>
    <lineage>
        <taxon>unclassified sequences</taxon>
        <taxon>metagenomes</taxon>
        <taxon>ecological metagenomes</taxon>
    </lineage>
</organism>
<dbReference type="Pfam" id="PF01061">
    <property type="entry name" value="ABC2_membrane"/>
    <property type="match status" value="1"/>
</dbReference>
<evidence type="ECO:0000256" key="5">
    <source>
        <dbReference type="ARBA" id="ARBA00023136"/>
    </source>
</evidence>
<dbReference type="PANTHER" id="PTHR48041">
    <property type="entry name" value="ABC TRANSPORTER G FAMILY MEMBER 28"/>
    <property type="match status" value="1"/>
</dbReference>
<feature type="transmembrane region" description="Helical" evidence="6">
    <location>
        <begin position="222"/>
        <end position="240"/>
    </location>
</feature>
<evidence type="ECO:0000256" key="4">
    <source>
        <dbReference type="ARBA" id="ARBA00022989"/>
    </source>
</evidence>
<dbReference type="AlphaFoldDB" id="A0A382WU38"/>
<dbReference type="EMBL" id="UINC01162561">
    <property type="protein sequence ID" value="SVD62376.1"/>
    <property type="molecule type" value="Genomic_DNA"/>
</dbReference>
<keyword evidence="4 6" id="KW-1133">Transmembrane helix</keyword>
<feature type="domain" description="ABC-2 type transporter transmembrane" evidence="7">
    <location>
        <begin position="118"/>
        <end position="274"/>
    </location>
</feature>
<feature type="transmembrane region" description="Helical" evidence="6">
    <location>
        <begin position="138"/>
        <end position="159"/>
    </location>
</feature>
<comment type="subcellular location">
    <subcellularLocation>
        <location evidence="1">Membrane</location>
        <topology evidence="1">Multi-pass membrane protein</topology>
    </subcellularLocation>
</comment>
<dbReference type="PANTHER" id="PTHR48041:SF139">
    <property type="entry name" value="PROTEIN SCARLET"/>
    <property type="match status" value="1"/>
</dbReference>
<evidence type="ECO:0000259" key="7">
    <source>
        <dbReference type="Pfam" id="PF01061"/>
    </source>
</evidence>
<dbReference type="InterPro" id="IPR043926">
    <property type="entry name" value="ABCG_dom"/>
</dbReference>
<name>A0A382WU38_9ZZZZ</name>
<evidence type="ECO:0008006" key="10">
    <source>
        <dbReference type="Google" id="ProtNLM"/>
    </source>
</evidence>
<keyword evidence="3 6" id="KW-0812">Transmembrane</keyword>
<feature type="non-terminal residue" evidence="9">
    <location>
        <position position="1"/>
    </location>
</feature>
<feature type="transmembrane region" description="Helical" evidence="6">
    <location>
        <begin position="246"/>
        <end position="270"/>
    </location>
</feature>
<gene>
    <name evidence="9" type="ORF">METZ01_LOCUS415230</name>
</gene>
<sequence>SIHQPSSNIYKMFDKILFLSQGQTIYFGDGGKKCIDYFYNLGFRCPAHYNPSDYILDLISLDYSSEELLKSSKQQVNMLIESYNQREHFVDISLDDDDDIENFTEFNNQTHFNSSWTEQFKLLFKRSLNEELKDKTSLMIRISTNFFFCIILSMIYSGIDDGQKSIQDTFGLLFFICINQSFGCLFPTLKKFAVEREIMFKERESKSYYCSAFYLSKFLSSYPIELFIVYAYSSIVYWAVGLNNDLMAFGTFLIIISLLVLASMGMGMLISSLA</sequence>
<dbReference type="Pfam" id="PF19055">
    <property type="entry name" value="ABC2_membrane_7"/>
    <property type="match status" value="1"/>
</dbReference>
<dbReference type="GO" id="GO:0140359">
    <property type="term" value="F:ABC-type transporter activity"/>
    <property type="evidence" value="ECO:0007669"/>
    <property type="project" value="InterPro"/>
</dbReference>
<keyword evidence="5 6" id="KW-0472">Membrane</keyword>
<accession>A0A382WU38</accession>
<feature type="domain" description="ABC transporter family G" evidence="8">
    <location>
        <begin position="3"/>
        <end position="60"/>
    </location>
</feature>
<evidence type="ECO:0000256" key="6">
    <source>
        <dbReference type="SAM" id="Phobius"/>
    </source>
</evidence>
<evidence type="ECO:0000259" key="8">
    <source>
        <dbReference type="Pfam" id="PF19055"/>
    </source>
</evidence>
<evidence type="ECO:0000256" key="2">
    <source>
        <dbReference type="ARBA" id="ARBA00022448"/>
    </source>
</evidence>
<evidence type="ECO:0000256" key="3">
    <source>
        <dbReference type="ARBA" id="ARBA00022692"/>
    </source>
</evidence>
<reference evidence="9" key="1">
    <citation type="submission" date="2018-05" db="EMBL/GenBank/DDBJ databases">
        <authorList>
            <person name="Lanie J.A."/>
            <person name="Ng W.-L."/>
            <person name="Kazmierczak K.M."/>
            <person name="Andrzejewski T.M."/>
            <person name="Davidsen T.M."/>
            <person name="Wayne K.J."/>
            <person name="Tettelin H."/>
            <person name="Glass J.I."/>
            <person name="Rusch D."/>
            <person name="Podicherti R."/>
            <person name="Tsui H.-C.T."/>
            <person name="Winkler M.E."/>
        </authorList>
    </citation>
    <scope>NUCLEOTIDE SEQUENCE</scope>
</reference>
<keyword evidence="2" id="KW-0813">Transport</keyword>
<proteinExistence type="predicted"/>
<dbReference type="InterPro" id="IPR013525">
    <property type="entry name" value="ABC2_TM"/>
</dbReference>
<feature type="non-terminal residue" evidence="9">
    <location>
        <position position="274"/>
    </location>
</feature>
<feature type="transmembrane region" description="Helical" evidence="6">
    <location>
        <begin position="171"/>
        <end position="189"/>
    </location>
</feature>
<protein>
    <recommendedName>
        <fullName evidence="10">ABC-2 type transporter domain-containing protein</fullName>
    </recommendedName>
</protein>
<dbReference type="GO" id="GO:0016020">
    <property type="term" value="C:membrane"/>
    <property type="evidence" value="ECO:0007669"/>
    <property type="project" value="UniProtKB-SubCell"/>
</dbReference>
<evidence type="ECO:0000313" key="9">
    <source>
        <dbReference type="EMBL" id="SVD62376.1"/>
    </source>
</evidence>
<evidence type="ECO:0000256" key="1">
    <source>
        <dbReference type="ARBA" id="ARBA00004141"/>
    </source>
</evidence>